<dbReference type="GO" id="GO:0046872">
    <property type="term" value="F:metal ion binding"/>
    <property type="evidence" value="ECO:0007669"/>
    <property type="project" value="UniProtKB-KW"/>
</dbReference>
<accession>A0A7R8HB21</accession>
<comment type="cofactor">
    <cofactor evidence="5">
        <name>Fe(2+)</name>
        <dbReference type="ChEBI" id="CHEBI:29033"/>
    </cofactor>
    <text evidence="5">Binds 1 Fe(2+) ion per subunit.</text>
</comment>
<gene>
    <name evidence="6" type="ORF">LSAA_12382</name>
</gene>
<evidence type="ECO:0000256" key="5">
    <source>
        <dbReference type="PIRSR" id="PIRSR604294-1"/>
    </source>
</evidence>
<sequence>MNKEFNKNLFNNATTCSDVRGHLSGQQLPPWVQGVLLYNGPSGDLHKSKDYSIPSSSKQHWMDGLSMMSSFKIQERGRQISFTKRHLRSETYNAEIQGRSTTNMEYGPQMNEEGSSMENYRSSNTERINFENEQNDNCNSSFYQFGDLVLATNETSFERIVDPDSLATVDLIDMSHLFNMKSVRPLKDHNGDYYNLAASVVTGNKYHFIKFKRPSPEVNYKGDNFPTETNFVSTIPSRFPHHIGYFHTFGMTDNYLIFCEQPMAYDVNKLKHNKNQGKSYRDCLEWMAGERNHFYIVDKKTGRNIEINYVTDRSYFFFNFVNCYESGKHIIVDMLTYDGPEIMDSMWVEKLKSCSGFYSDNSNSRLMRFVLPLHYMEQGIDLNFGHWNEATAIRMENPKINPFFNFRKYNFTYVVGWMHGLNPRNTYANSITKIDMETGMTTIWKTGNEFEHQVRLSFFPIPLDPLKMMVSLFHVVFLVPFTSLSSVNMSIDFNRTIFHNSSTCNDVQGRLTGQQLPGWLQGIVLYNSPAGIFDYKHKTVNHWMDGLSVMSSFKIEDKGRYISFTKKYLKSDAFQDAMEQGRPIRTEFGTPGEMVDDYSVSRSNAPRRRYGRFHNEGSFSLMKHRSMSRENVRNFEATDNCNCSFYQFGNLIMATNETAYDRIVDPDSLETGDLIDMSHLFKMKSGRPLKDHNGDYFNLAASFVTGNKYHFIRFKKPSNDMTYRRDNFPTKIKFVATIPSRFPHHIGYFHSFGMTDNYLIFCEQPIAYDVNKLKHHRSQGNSFKDCLEWMPGERNHFYIVEKNTGRNIEINYISDRSYFFFNFVNCYEDGDHIVVDMLTYDGPEVLDSMWIERLKSSQDFYKNCSNSRVIRFVLPLVFVDEDMDLNHGQWQEATALRNKDIISIYPKFITQETGMECPKINPFFSYRKYNFTYVVSWIHGLDQRNPYANSITKVDMETGMKSMWRTGDEFEHPSEIIFVPNPSRSSEDEGIIISCVTNSRDHQRGYLVFVNARNMKEMSRAYFDEPIPFGNHTTFIASFQVYICEIRYLLVGYFVFLGDQNYDYAQEIVETDLSLLVGLSVAIVVFLVITLISIKFLRRKGTGRGGSSMFSMTNLSYGGTVKSEFMKKDHSDCAYSEDPDVVVTFKASDKGKFSEFRCPTRGSSSNAFSITDDETTHLTKLCYDSIQSTPYSDKKLLLQGNNKILPGDGSLGTPKASPVINTRVNPRFLHLQQQLEDEHQYDIPFGHINNSNLRPPPEMPPPPAPGDASLLWNQDPSLLQPRIVQGFEDDEALDESPIISSSSSSPCSLSNSRNLESFSINGRSSISSSGMLDPDLFTFSSVTSNGSVISLENLGITLTIPEGALDKGYNEEIFLTLMSEGRDRPRLSSCQTLLSPVILTGPPRLSFKKKPVILSFGHCANRRKDINTWELGVYHCDSLFSDDNEDSSSGEPKYPWVKLATLGRESISSPIITVVESETVHIMTDFLTRFCIVGQSALSAPRSASKKFDVFVLCKPVSSNLDYSLVIFFC</sequence>
<comment type="similarity">
    <text evidence="1">Belongs to the carotenoid oxygenase family.</text>
</comment>
<protein>
    <submittedName>
        <fullName evidence="6">BCMO1</fullName>
        <ecNumber evidence="6">1.13.11.63</ecNumber>
    </submittedName>
</protein>
<dbReference type="InterPro" id="IPR004294">
    <property type="entry name" value="Carotenoid_Oase"/>
</dbReference>
<dbReference type="PANTHER" id="PTHR10543">
    <property type="entry name" value="BETA-CAROTENE DIOXYGENASE"/>
    <property type="match status" value="1"/>
</dbReference>
<proteinExistence type="inferred from homology"/>
<keyword evidence="3 6" id="KW-0560">Oxidoreductase</keyword>
<dbReference type="GO" id="GO:0016121">
    <property type="term" value="P:carotene catabolic process"/>
    <property type="evidence" value="ECO:0007669"/>
    <property type="project" value="TreeGrafter"/>
</dbReference>
<keyword evidence="7" id="KW-1185">Reference proteome</keyword>
<dbReference type="InterPro" id="IPR000906">
    <property type="entry name" value="ZU5_dom"/>
</dbReference>
<dbReference type="Proteomes" id="UP000675881">
    <property type="component" value="Chromosome 6"/>
</dbReference>
<evidence type="ECO:0000313" key="6">
    <source>
        <dbReference type="EMBL" id="CAF2974804.1"/>
    </source>
</evidence>
<dbReference type="EC" id="1.13.11.63" evidence="6"/>
<dbReference type="EMBL" id="HG994585">
    <property type="protein sequence ID" value="CAF2974804.1"/>
    <property type="molecule type" value="Genomic_DNA"/>
</dbReference>
<dbReference type="GO" id="GO:0010436">
    <property type="term" value="F:carotenoid dioxygenase activity"/>
    <property type="evidence" value="ECO:0007669"/>
    <property type="project" value="TreeGrafter"/>
</dbReference>
<keyword evidence="4 5" id="KW-0408">Iron</keyword>
<dbReference type="Gene3D" id="2.60.220.30">
    <property type="match status" value="1"/>
</dbReference>
<keyword evidence="2 5" id="KW-0479">Metal-binding</keyword>
<organism evidence="6 7">
    <name type="scientific">Lepeophtheirus salmonis</name>
    <name type="common">Salmon louse</name>
    <name type="synonym">Caligus salmonis</name>
    <dbReference type="NCBI Taxonomy" id="72036"/>
    <lineage>
        <taxon>Eukaryota</taxon>
        <taxon>Metazoa</taxon>
        <taxon>Ecdysozoa</taxon>
        <taxon>Arthropoda</taxon>
        <taxon>Crustacea</taxon>
        <taxon>Multicrustacea</taxon>
        <taxon>Hexanauplia</taxon>
        <taxon>Copepoda</taxon>
        <taxon>Siphonostomatoida</taxon>
        <taxon>Caligidae</taxon>
        <taxon>Lepeophtheirus</taxon>
    </lineage>
</organism>
<evidence type="ECO:0000313" key="7">
    <source>
        <dbReference type="Proteomes" id="UP000675881"/>
    </source>
</evidence>
<dbReference type="PROSITE" id="PS51145">
    <property type="entry name" value="ZU5"/>
    <property type="match status" value="1"/>
</dbReference>
<evidence type="ECO:0000256" key="4">
    <source>
        <dbReference type="ARBA" id="ARBA00023004"/>
    </source>
</evidence>
<dbReference type="Pfam" id="PF03055">
    <property type="entry name" value="RPE65"/>
    <property type="match status" value="2"/>
</dbReference>
<evidence type="ECO:0000256" key="2">
    <source>
        <dbReference type="ARBA" id="ARBA00022723"/>
    </source>
</evidence>
<evidence type="ECO:0000256" key="3">
    <source>
        <dbReference type="ARBA" id="ARBA00023002"/>
    </source>
</evidence>
<dbReference type="SMART" id="SM00218">
    <property type="entry name" value="ZU5"/>
    <property type="match status" value="1"/>
</dbReference>
<reference evidence="6" key="1">
    <citation type="submission" date="2021-02" db="EMBL/GenBank/DDBJ databases">
        <authorList>
            <person name="Bekaert M."/>
        </authorList>
    </citation>
    <scope>NUCLEOTIDE SEQUENCE</scope>
    <source>
        <strain evidence="6">IoA-00</strain>
    </source>
</reference>
<name>A0A7R8HB21_LEPSM</name>
<evidence type="ECO:0000256" key="1">
    <source>
        <dbReference type="ARBA" id="ARBA00006787"/>
    </source>
</evidence>
<feature type="binding site" evidence="5">
    <location>
        <position position="1032"/>
    </location>
    <ligand>
        <name>Fe cation</name>
        <dbReference type="ChEBI" id="CHEBI:24875"/>
        <note>catalytic</note>
    </ligand>
</feature>
<dbReference type="OrthoDB" id="5973910at2759"/>
<dbReference type="GO" id="GO:0003834">
    <property type="term" value="F:beta-carotene 15,15'-dioxygenase activity"/>
    <property type="evidence" value="ECO:0007669"/>
    <property type="project" value="UniProtKB-EC"/>
</dbReference>
<feature type="binding site" evidence="5">
    <location>
        <position position="750"/>
    </location>
    <ligand>
        <name>Fe cation</name>
        <dbReference type="ChEBI" id="CHEBI:24875"/>
        <note>catalytic</note>
    </ligand>
</feature>
<dbReference type="Pfam" id="PF00791">
    <property type="entry name" value="ZU5"/>
    <property type="match status" value="1"/>
</dbReference>
<dbReference type="PANTHER" id="PTHR10543:SF24">
    <property type="entry name" value="CAROTENOID ISOMEROOXYGENASE"/>
    <property type="match status" value="1"/>
</dbReference>